<organism evidence="2 3">
    <name type="scientific">Dehalogenimonas etheniformans</name>
    <dbReference type="NCBI Taxonomy" id="1536648"/>
    <lineage>
        <taxon>Bacteria</taxon>
        <taxon>Bacillati</taxon>
        <taxon>Chloroflexota</taxon>
        <taxon>Dehalococcoidia</taxon>
        <taxon>Dehalococcoidales</taxon>
        <taxon>Dehalococcoidaceae</taxon>
        <taxon>Dehalogenimonas</taxon>
    </lineage>
</organism>
<dbReference type="Proteomes" id="UP000235653">
    <property type="component" value="Unassembled WGS sequence"/>
</dbReference>
<gene>
    <name evidence="2" type="ORF">JP09_009205</name>
</gene>
<dbReference type="SMART" id="SM00849">
    <property type="entry name" value="Lactamase_B"/>
    <property type="match status" value="1"/>
</dbReference>
<sequence length="257" mass="28512">MKIKFLGAHNCETATTGMMCILVDDRIVVDAGALTRNMTLDEMFKIKALFLTHGHLDHFRDIATLGMNLFLNGRTLDVYGSEETRAAISEHILNGAIYSKFFDSPQNNPTLRFNLVKAGESFKIDDYEVMPLALPHPVPVLGYQLTDAWGKKFFYTGDTGTGMSRAIEQISPDFMAVDVTASSRYTAFFSVRNQHLTSETLGDELKTFRELKGYLPPVACVHMSPFGEPEIAIEIDALSASLCSPVYLAREGLVVEL</sequence>
<dbReference type="InterPro" id="IPR001279">
    <property type="entry name" value="Metallo-B-lactamas"/>
</dbReference>
<dbReference type="InterPro" id="IPR036866">
    <property type="entry name" value="RibonucZ/Hydroxyglut_hydro"/>
</dbReference>
<evidence type="ECO:0000313" key="2">
    <source>
        <dbReference type="EMBL" id="PPD57494.1"/>
    </source>
</evidence>
<proteinExistence type="predicted"/>
<name>A0A2P5P5C5_9CHLR</name>
<dbReference type="AlphaFoldDB" id="A0A2P5P5C5"/>
<keyword evidence="3" id="KW-1185">Reference proteome</keyword>
<accession>A0A2P5P5C5</accession>
<dbReference type="RefSeq" id="WP_102331685.1">
    <property type="nucleotide sequence ID" value="NZ_CP058566.2"/>
</dbReference>
<evidence type="ECO:0000259" key="1">
    <source>
        <dbReference type="SMART" id="SM00849"/>
    </source>
</evidence>
<dbReference type="Gene3D" id="3.60.15.10">
    <property type="entry name" value="Ribonuclease Z/Hydroxyacylglutathione hydrolase-like"/>
    <property type="match status" value="1"/>
</dbReference>
<comment type="caution">
    <text evidence="2">The sequence shown here is derived from an EMBL/GenBank/DDBJ whole genome shotgun (WGS) entry which is preliminary data.</text>
</comment>
<dbReference type="Pfam" id="PF12706">
    <property type="entry name" value="Lactamase_B_2"/>
    <property type="match status" value="1"/>
</dbReference>
<feature type="domain" description="Metallo-beta-lactamase" evidence="1">
    <location>
        <begin position="17"/>
        <end position="195"/>
    </location>
</feature>
<dbReference type="SUPFAM" id="SSF56281">
    <property type="entry name" value="Metallo-hydrolase/oxidoreductase"/>
    <property type="match status" value="1"/>
</dbReference>
<dbReference type="EMBL" id="JQAN02000012">
    <property type="protein sequence ID" value="PPD57494.1"/>
    <property type="molecule type" value="Genomic_DNA"/>
</dbReference>
<dbReference type="OrthoDB" id="9803916at2"/>
<protein>
    <recommendedName>
        <fullName evidence="1">Metallo-beta-lactamase domain-containing protein</fullName>
    </recommendedName>
</protein>
<evidence type="ECO:0000313" key="3">
    <source>
        <dbReference type="Proteomes" id="UP000235653"/>
    </source>
</evidence>
<reference evidence="2 3" key="1">
    <citation type="journal article" date="2017" name="ISME J.">
        <title>Grape pomace compost harbors organohalide-respiring Dehalogenimonas species with novel reductive dehalogenase genes.</title>
        <authorList>
            <person name="Yang Y."/>
            <person name="Higgins S.A."/>
            <person name="Yan J."/>
            <person name="Simsir B."/>
            <person name="Chourey K."/>
            <person name="Iyer R."/>
            <person name="Hettich R.L."/>
            <person name="Baldwin B."/>
            <person name="Ogles D.M."/>
            <person name="Loffler F.E."/>
        </authorList>
    </citation>
    <scope>NUCLEOTIDE SEQUENCE [LARGE SCALE GENOMIC DNA]</scope>
    <source>
        <strain evidence="2 3">GP</strain>
    </source>
</reference>